<protein>
    <recommendedName>
        <fullName evidence="2">PPC domain-containing protein</fullName>
    </recommendedName>
</protein>
<dbReference type="Pfam" id="PF03479">
    <property type="entry name" value="PCC"/>
    <property type="match status" value="1"/>
</dbReference>
<gene>
    <name evidence="3" type="ORF">PKOR_03310</name>
</gene>
<dbReference type="InterPro" id="IPR005175">
    <property type="entry name" value="PPC_dom"/>
</dbReference>
<dbReference type="Gene3D" id="3.30.1330.80">
    <property type="entry name" value="Hypothetical protein, similar to alpha- acetolactate decarboxylase, domain 2"/>
    <property type="match status" value="1"/>
</dbReference>
<dbReference type="AlphaFoldDB" id="A0A0E3UZM6"/>
<sequence>MIKAVFFSCILATVLAVFGMSMTAYSQEYSSPTQPVETGRAPGVKVRLLSTNGQTQNYVLIFAKGDEVRSGLTEFAQKYNVKTAHFNAIGDATSARFGFFDYDRKMFKVIPISEPSEVSSLNGNIAVLNDKPVVHIHANVATEDGTVRGGHLLELITGPTLEVFLTVEPTTLYKKVNPQFGAGLIDPSLEH</sequence>
<keyword evidence="1" id="KW-0732">Signal</keyword>
<evidence type="ECO:0000259" key="2">
    <source>
        <dbReference type="PROSITE" id="PS51742"/>
    </source>
</evidence>
<dbReference type="STRING" id="400092.PKOR_03310"/>
<dbReference type="Proteomes" id="UP000033109">
    <property type="component" value="Chromosome"/>
</dbReference>
<dbReference type="PROSITE" id="PS51742">
    <property type="entry name" value="PPC"/>
    <property type="match status" value="1"/>
</dbReference>
<dbReference type="PANTHER" id="PTHR34988">
    <property type="entry name" value="PROTEIN, PUTATIVE-RELATED"/>
    <property type="match status" value="1"/>
</dbReference>
<dbReference type="SUPFAM" id="SSF117856">
    <property type="entry name" value="AF0104/ALDC/Ptd012-like"/>
    <property type="match status" value="1"/>
</dbReference>
<dbReference type="PATRIC" id="fig|400092.3.peg.751"/>
<evidence type="ECO:0000313" key="3">
    <source>
        <dbReference type="EMBL" id="AKD05481.1"/>
    </source>
</evidence>
<dbReference type="CDD" id="cd11378">
    <property type="entry name" value="DUF296"/>
    <property type="match status" value="1"/>
</dbReference>
<dbReference type="EMBL" id="CP009621">
    <property type="protein sequence ID" value="AKD05481.1"/>
    <property type="molecule type" value="Genomic_DNA"/>
</dbReference>
<accession>A0A0E3UZM6</accession>
<dbReference type="KEGG" id="pko:PKOR_03310"/>
<reference evidence="3 4" key="1">
    <citation type="journal article" date="2015" name="Sci. Rep.">
        <title>Unraveling adaptation of Pontibacter korlensis to radiation and infertility in desert through complete genome and comparative transcriptomic analysis.</title>
        <authorList>
            <person name="Dai J."/>
            <person name="Dai W."/>
            <person name="Qiu C."/>
            <person name="Yang Z."/>
            <person name="Zhang Y."/>
            <person name="Zhou M."/>
            <person name="Zhang L."/>
            <person name="Fang C."/>
            <person name="Gao Q."/>
            <person name="Yang Q."/>
            <person name="Li X."/>
            <person name="Wang Z."/>
            <person name="Wang Z."/>
            <person name="Jia Z."/>
            <person name="Chen X."/>
        </authorList>
    </citation>
    <scope>NUCLEOTIDE SEQUENCE [LARGE SCALE GENOMIC DNA]</scope>
    <source>
        <strain evidence="3 4">X14-1T</strain>
    </source>
</reference>
<proteinExistence type="predicted"/>
<evidence type="ECO:0000256" key="1">
    <source>
        <dbReference type="SAM" id="SignalP"/>
    </source>
</evidence>
<organism evidence="3 4">
    <name type="scientific">Pontibacter korlensis</name>
    <dbReference type="NCBI Taxonomy" id="400092"/>
    <lineage>
        <taxon>Bacteria</taxon>
        <taxon>Pseudomonadati</taxon>
        <taxon>Bacteroidota</taxon>
        <taxon>Cytophagia</taxon>
        <taxon>Cytophagales</taxon>
        <taxon>Hymenobacteraceae</taxon>
        <taxon>Pontibacter</taxon>
    </lineage>
</organism>
<feature type="domain" description="PPC" evidence="2">
    <location>
        <begin position="50"/>
        <end position="188"/>
    </location>
</feature>
<dbReference type="HOGENOM" id="CLU_114051_2_2_10"/>
<feature type="chain" id="PRO_5002413583" description="PPC domain-containing protein" evidence="1">
    <location>
        <begin position="27"/>
        <end position="191"/>
    </location>
</feature>
<evidence type="ECO:0000313" key="4">
    <source>
        <dbReference type="Proteomes" id="UP000033109"/>
    </source>
</evidence>
<dbReference type="PANTHER" id="PTHR34988:SF1">
    <property type="entry name" value="DNA-BINDING PROTEIN"/>
    <property type="match status" value="1"/>
</dbReference>
<feature type="signal peptide" evidence="1">
    <location>
        <begin position="1"/>
        <end position="26"/>
    </location>
</feature>
<name>A0A0E3UZM6_9BACT</name>
<keyword evidence="4" id="KW-1185">Reference proteome</keyword>